<dbReference type="Pfam" id="PF24672">
    <property type="entry name" value="DUF7654"/>
    <property type="match status" value="1"/>
</dbReference>
<feature type="transmembrane region" description="Helical" evidence="1">
    <location>
        <begin position="197"/>
        <end position="215"/>
    </location>
</feature>
<feature type="domain" description="DUF7654" evidence="2">
    <location>
        <begin position="527"/>
        <end position="666"/>
    </location>
</feature>
<dbReference type="Pfam" id="PF24677">
    <property type="entry name" value="DUF7657"/>
    <property type="match status" value="1"/>
</dbReference>
<protein>
    <recommendedName>
        <fullName evidence="6">Glycosyltransferase RgtA/B/C/D-like domain-containing protein</fullName>
    </recommendedName>
</protein>
<evidence type="ECO:0000259" key="3">
    <source>
        <dbReference type="Pfam" id="PF24677"/>
    </source>
</evidence>
<evidence type="ECO:0000313" key="4">
    <source>
        <dbReference type="EMBL" id="GIG39610.1"/>
    </source>
</evidence>
<organism evidence="4 5">
    <name type="scientific">Cellulomonas phragmiteti</name>
    <dbReference type="NCBI Taxonomy" id="478780"/>
    <lineage>
        <taxon>Bacteria</taxon>
        <taxon>Bacillati</taxon>
        <taxon>Actinomycetota</taxon>
        <taxon>Actinomycetes</taxon>
        <taxon>Micrococcales</taxon>
        <taxon>Cellulomonadaceae</taxon>
        <taxon>Cellulomonas</taxon>
    </lineage>
</organism>
<feature type="transmembrane region" description="Helical" evidence="1">
    <location>
        <begin position="32"/>
        <end position="51"/>
    </location>
</feature>
<proteinExistence type="predicted"/>
<dbReference type="Proteomes" id="UP000614741">
    <property type="component" value="Unassembled WGS sequence"/>
</dbReference>
<evidence type="ECO:0000259" key="2">
    <source>
        <dbReference type="Pfam" id="PF24672"/>
    </source>
</evidence>
<feature type="transmembrane region" description="Helical" evidence="1">
    <location>
        <begin position="504"/>
        <end position="522"/>
    </location>
</feature>
<keyword evidence="1" id="KW-1133">Transmembrane helix</keyword>
<dbReference type="EMBL" id="BONP01000006">
    <property type="protein sequence ID" value="GIG39610.1"/>
    <property type="molecule type" value="Genomic_DNA"/>
</dbReference>
<gene>
    <name evidence="4" type="ORF">Cph01nite_13720</name>
</gene>
<comment type="caution">
    <text evidence="4">The sequence shown here is derived from an EMBL/GenBank/DDBJ whole genome shotgun (WGS) entry which is preliminary data.</text>
</comment>
<feature type="transmembrane region" description="Helical" evidence="1">
    <location>
        <begin position="377"/>
        <end position="399"/>
    </location>
</feature>
<keyword evidence="5" id="KW-1185">Reference proteome</keyword>
<feature type="transmembrane region" description="Helical" evidence="1">
    <location>
        <begin position="222"/>
        <end position="240"/>
    </location>
</feature>
<keyword evidence="1" id="KW-0812">Transmembrane</keyword>
<keyword evidence="1" id="KW-0472">Membrane</keyword>
<evidence type="ECO:0000256" key="1">
    <source>
        <dbReference type="SAM" id="Phobius"/>
    </source>
</evidence>
<feature type="transmembrane region" description="Helical" evidence="1">
    <location>
        <begin position="274"/>
        <end position="293"/>
    </location>
</feature>
<evidence type="ECO:0000313" key="5">
    <source>
        <dbReference type="Proteomes" id="UP000614741"/>
    </source>
</evidence>
<evidence type="ECO:0008006" key="6">
    <source>
        <dbReference type="Google" id="ProtNLM"/>
    </source>
</evidence>
<sequence length="669" mass="72409">MPRAPVPGATARDRWDAWTGPRPDGLPRVRVLLAYPALLLVVLVGLVAAGLSGTSTGVVHGWFEEGADGNLVAFEPQAIRSDEWSVQTTYTVSQVQEGLPLHNDTLPGGVDMSLNWEAPYAEWSAAFRPHNLGFFVLPFDQAFALKWWLPGLALAAAAYMLLVSVLPRRPLASAALATAFLFSPFFQWWYIPQTLWPVAWALLTMTAIVWTTALAPARARWLWALPVGYVTVTAALGIYAPFLIPVAYVTAAFGVGWVLRRDGTGTVRDRLRRVLPVLAGGAAGGVVVVVFLLTRWSTIEGFLGTVYPGQRLTPPGEALADPDRLAGFLGVFSLALHGGGSHGIRPNSSEASTFVFLGAFVALGGVWLLLHLWRTRCVVDAPLVAALACGVLFAAFLYVPGWAPIAHLLLLDRATPGRMLIGLGLLSLLLVALVVRALDVHDLRAPWWVAVAGGVVVLGSHAVLADRLSHRPGALEASGPWWLFALVLAAAVVLVLRRRLLPGAVAYLALSLVFGAWVNPLYRGVFDLRETDVAQAVSTLDEQVPGRWVGVGDAMVGPILTATGVGAFNAFQGAPDVDTWQRLDPSGRYEVHWNRFGNVGWIVDDEAPRISNPAPDQVRVNFDSCARYEQSEITHVLSDRPIEQPCLRLVDEVDEPVTTFHIYQVVARP</sequence>
<accession>A0ABQ4DJT7</accession>
<feature type="transmembrane region" description="Helical" evidence="1">
    <location>
        <begin position="246"/>
        <end position="262"/>
    </location>
</feature>
<feature type="transmembrane region" description="Helical" evidence="1">
    <location>
        <begin position="479"/>
        <end position="497"/>
    </location>
</feature>
<feature type="transmembrane region" description="Helical" evidence="1">
    <location>
        <begin position="445"/>
        <end position="464"/>
    </location>
</feature>
<dbReference type="InterPro" id="IPR056071">
    <property type="entry name" value="DUF7654"/>
</dbReference>
<reference evidence="4 5" key="1">
    <citation type="submission" date="2021-01" db="EMBL/GenBank/DDBJ databases">
        <title>Whole genome shotgun sequence of Cellulomonas phragmiteti NBRC 110785.</title>
        <authorList>
            <person name="Komaki H."/>
            <person name="Tamura T."/>
        </authorList>
    </citation>
    <scope>NUCLEOTIDE SEQUENCE [LARGE SCALE GENOMIC DNA]</scope>
    <source>
        <strain evidence="4 5">NBRC 110785</strain>
    </source>
</reference>
<feature type="transmembrane region" description="Helical" evidence="1">
    <location>
        <begin position="419"/>
        <end position="438"/>
    </location>
</feature>
<feature type="transmembrane region" description="Helical" evidence="1">
    <location>
        <begin position="173"/>
        <end position="191"/>
    </location>
</feature>
<feature type="transmembrane region" description="Helical" evidence="1">
    <location>
        <begin position="351"/>
        <end position="370"/>
    </location>
</feature>
<feature type="transmembrane region" description="Helical" evidence="1">
    <location>
        <begin position="147"/>
        <end position="166"/>
    </location>
</feature>
<dbReference type="InterPro" id="IPR056074">
    <property type="entry name" value="DUF7657"/>
</dbReference>
<name>A0ABQ4DJT7_9CELL</name>
<feature type="domain" description="DUF7657" evidence="3">
    <location>
        <begin position="38"/>
        <end position="436"/>
    </location>
</feature>